<dbReference type="PANTHER" id="PTHR48125:SF12">
    <property type="entry name" value="AT HOOK TRANSCRIPTION FACTOR FAMILY-RELATED"/>
    <property type="match status" value="1"/>
</dbReference>
<protein>
    <submittedName>
        <fullName evidence="2">Uncharacterized protein</fullName>
    </submittedName>
</protein>
<feature type="compositionally biased region" description="Low complexity" evidence="1">
    <location>
        <begin position="787"/>
        <end position="807"/>
    </location>
</feature>
<accession>A0A9N8D8H2</accession>
<name>A0A9N8D8H2_9STRA</name>
<evidence type="ECO:0000313" key="3">
    <source>
        <dbReference type="Proteomes" id="UP001153069"/>
    </source>
</evidence>
<proteinExistence type="predicted"/>
<feature type="compositionally biased region" description="Low complexity" evidence="1">
    <location>
        <begin position="118"/>
        <end position="127"/>
    </location>
</feature>
<dbReference type="AlphaFoldDB" id="A0A9N8D8H2"/>
<feature type="compositionally biased region" description="Polar residues" evidence="1">
    <location>
        <begin position="383"/>
        <end position="396"/>
    </location>
</feature>
<feature type="region of interest" description="Disordered" evidence="1">
    <location>
        <begin position="321"/>
        <end position="368"/>
    </location>
</feature>
<evidence type="ECO:0000256" key="1">
    <source>
        <dbReference type="SAM" id="MobiDB-lite"/>
    </source>
</evidence>
<gene>
    <name evidence="2" type="ORF">SEMRO_2_G001300.1</name>
</gene>
<dbReference type="EMBL" id="CAICTM010000002">
    <property type="protein sequence ID" value="CAB9496154.1"/>
    <property type="molecule type" value="Genomic_DNA"/>
</dbReference>
<organism evidence="2 3">
    <name type="scientific">Seminavis robusta</name>
    <dbReference type="NCBI Taxonomy" id="568900"/>
    <lineage>
        <taxon>Eukaryota</taxon>
        <taxon>Sar</taxon>
        <taxon>Stramenopiles</taxon>
        <taxon>Ochrophyta</taxon>
        <taxon>Bacillariophyta</taxon>
        <taxon>Bacillariophyceae</taxon>
        <taxon>Bacillariophycidae</taxon>
        <taxon>Naviculales</taxon>
        <taxon>Naviculaceae</taxon>
        <taxon>Seminavis</taxon>
    </lineage>
</organism>
<reference evidence="2" key="1">
    <citation type="submission" date="2020-06" db="EMBL/GenBank/DDBJ databases">
        <authorList>
            <consortium name="Plant Systems Biology data submission"/>
        </authorList>
    </citation>
    <scope>NUCLEOTIDE SEQUENCE</scope>
    <source>
        <strain evidence="2">D6</strain>
    </source>
</reference>
<feature type="region of interest" description="Disordered" evidence="1">
    <location>
        <begin position="216"/>
        <end position="235"/>
    </location>
</feature>
<comment type="caution">
    <text evidence="2">The sequence shown here is derived from an EMBL/GenBank/DDBJ whole genome shotgun (WGS) entry which is preliminary data.</text>
</comment>
<sequence length="833" mass="88886">MPVGSNCKGNSKKSALILKSALKLNNHKAKAKANSYSNFNFTGTTGTRKSLLCLVVKARESGDIMSESNDHSRSAASDSESTSEEQKVASSASEESNHYETALQRQREAPVPARHSPSLQSLAAASQHQQQGLFNPLAALHARSMNRNMNMNNQALAQVQAQVQAQAQALAAGRQQGLLSWAAMAGLGQTQTQSQSHAGTGVSPEQQIRNMLASGRFPGPPNLQQGTTAATSASASANPSDILRLGNLEREAALLAARLRHAQNPSIAGFSSAGFAASLTGLAAAAAPANQQFLASSAASASAREAAIPAAAPSFPASLQQAGLPSLGSPIPSSQQQSQMMQLDSTRRLMMGSGGGGGATASTREAGGGAEQHLLAAAANWRQQHVPGSQESNSTRELIAAPAPPGRDGSNPRARKKSSPPSSSPQPPSKRPRAASSAASALTEAREHVRRGPPQEATLAVAGALPAALPPVEEAAPTPHYSQRAFVSLAIDEDQNWLSEFQCFIRQEILEVFRATNEDVRVRNNSKHLATQQVGIRCRYCAHLPPSSRASRSSAFPSSVPQIYQSFTMMLRDHWPACESIPSPQKEQFREYKSKNNQGASDSKNYWMHAARRIGMVNTSQGIQIDDGSRTAAARIPPFGHNSDTVASLGLERDDADIPLVLPEDKELLKGHPLGDYWYFLLGHVQRVRLSSAERVGNRKSLRLGLPGFGCRYCAKPGWLGLSRIFPARRRTLPTKIPDLHDHLGRCALCPPEVKERLVEFEEQQDQDDQDQEQQEEGKSSSEGGVPAAVAPASAASASLPSGATPSFAAGKEREFFTRIWARLGHGDRPEPA</sequence>
<feature type="region of interest" description="Disordered" evidence="1">
    <location>
        <begin position="761"/>
        <end position="808"/>
    </location>
</feature>
<feature type="region of interest" description="Disordered" evidence="1">
    <location>
        <begin position="63"/>
        <end position="127"/>
    </location>
</feature>
<feature type="compositionally biased region" description="Acidic residues" evidence="1">
    <location>
        <begin position="761"/>
        <end position="775"/>
    </location>
</feature>
<evidence type="ECO:0000313" key="2">
    <source>
        <dbReference type="EMBL" id="CAB9496154.1"/>
    </source>
</evidence>
<feature type="region of interest" description="Disordered" evidence="1">
    <location>
        <begin position="383"/>
        <end position="455"/>
    </location>
</feature>
<dbReference type="PANTHER" id="PTHR48125">
    <property type="entry name" value="LP07818P1"/>
    <property type="match status" value="1"/>
</dbReference>
<feature type="compositionally biased region" description="Low complexity" evidence="1">
    <location>
        <begin position="321"/>
        <end position="343"/>
    </location>
</feature>
<keyword evidence="3" id="KW-1185">Reference proteome</keyword>
<dbReference type="Proteomes" id="UP001153069">
    <property type="component" value="Unassembled WGS sequence"/>
</dbReference>
<feature type="compositionally biased region" description="Basic and acidic residues" evidence="1">
    <location>
        <begin position="63"/>
        <end position="73"/>
    </location>
</feature>